<evidence type="ECO:0000313" key="1">
    <source>
        <dbReference type="EMBL" id="QDZ15024.1"/>
    </source>
</evidence>
<organism evidence="1 2">
    <name type="scientific">Humibacter ginsenosidimutans</name>
    <dbReference type="NCBI Taxonomy" id="2599293"/>
    <lineage>
        <taxon>Bacteria</taxon>
        <taxon>Bacillati</taxon>
        <taxon>Actinomycetota</taxon>
        <taxon>Actinomycetes</taxon>
        <taxon>Micrococcales</taxon>
        <taxon>Microbacteriaceae</taxon>
        <taxon>Humibacter</taxon>
    </lineage>
</organism>
<evidence type="ECO:0008006" key="3">
    <source>
        <dbReference type="Google" id="ProtNLM"/>
    </source>
</evidence>
<reference evidence="1 2" key="1">
    <citation type="submission" date="2019-07" db="EMBL/GenBank/DDBJ databases">
        <title>Full genome sequence of Humibacter sp. WJ7-1.</title>
        <authorList>
            <person name="Im W.-T."/>
        </authorList>
    </citation>
    <scope>NUCLEOTIDE SEQUENCE [LARGE SCALE GENOMIC DNA]</scope>
    <source>
        <strain evidence="1 2">WJ7-1</strain>
    </source>
</reference>
<keyword evidence="2" id="KW-1185">Reference proteome</keyword>
<sequence length="107" mass="11387">MSDLKITDGILDELQSGLKSIVDQLRDSTHFSNDIGNLVGHDGLAGHVHDFASDWSVHRGKMIDGTTGIHDHVAVINTTFDKADKDLSKAFDAKPAKGNGGSTHGAH</sequence>
<dbReference type="KEGG" id="huw:FPZ11_09810"/>
<name>A0A5B8M516_9MICO</name>
<protein>
    <recommendedName>
        <fullName evidence="3">WXG100 family type VII secretion target</fullName>
    </recommendedName>
</protein>
<gene>
    <name evidence="1" type="ORF">FPZ11_09810</name>
</gene>
<evidence type="ECO:0000313" key="2">
    <source>
        <dbReference type="Proteomes" id="UP000320216"/>
    </source>
</evidence>
<proteinExistence type="predicted"/>
<dbReference type="AlphaFoldDB" id="A0A5B8M516"/>
<accession>A0A5B8M516</accession>
<dbReference type="OrthoDB" id="5195569at2"/>
<dbReference type="RefSeq" id="WP_146320465.1">
    <property type="nucleotide sequence ID" value="NZ_CP042305.1"/>
</dbReference>
<dbReference type="EMBL" id="CP042305">
    <property type="protein sequence ID" value="QDZ15024.1"/>
    <property type="molecule type" value="Genomic_DNA"/>
</dbReference>
<dbReference type="Proteomes" id="UP000320216">
    <property type="component" value="Chromosome"/>
</dbReference>